<dbReference type="EMBL" id="RCOS01000132">
    <property type="protein sequence ID" value="RSN72974.1"/>
    <property type="molecule type" value="Genomic_DNA"/>
</dbReference>
<gene>
    <name evidence="1" type="ORF">D6D85_11830</name>
</gene>
<reference evidence="1 2" key="1">
    <citation type="submission" date="2018-10" db="EMBL/GenBank/DDBJ databases">
        <title>Co-occurring genomic capacity for anaerobic methane metabolism and dissimilatory sulfite reduction discovered in the Korarchaeota.</title>
        <authorList>
            <person name="Mckay L.J."/>
            <person name="Dlakic M."/>
            <person name="Fields M.W."/>
            <person name="Delmont T.O."/>
            <person name="Eren A.M."/>
            <person name="Jay Z.J."/>
            <person name="Klingelsmith K.B."/>
            <person name="Rusch D.B."/>
            <person name="Inskeep W.P."/>
        </authorList>
    </citation>
    <scope>NUCLEOTIDE SEQUENCE [LARGE SCALE GENOMIC DNA]</scope>
    <source>
        <strain evidence="1 2">MDKW</strain>
    </source>
</reference>
<protein>
    <submittedName>
        <fullName evidence="1">Uncharacterized protein</fullName>
    </submittedName>
</protein>
<dbReference type="RefSeq" id="WP_125672166.1">
    <property type="nucleotide sequence ID" value="NZ_RCOS01000132.1"/>
</dbReference>
<sequence>MPKVYEVKLPDGRKLELSEKQMCLVADTEKKCVDIDSEKMKAVLDFVNMLRLEVKEVEGSAQEGTS</sequence>
<comment type="caution">
    <text evidence="1">The sequence shown here is derived from an EMBL/GenBank/DDBJ whole genome shotgun (WGS) entry which is preliminary data.</text>
</comment>
<keyword evidence="2" id="KW-1185">Reference proteome</keyword>
<organism evidence="1 2">
    <name type="scientific">Candidatus Methanodesulfokora washburnensis</name>
    <dbReference type="NCBI Taxonomy" id="2478471"/>
    <lineage>
        <taxon>Archaea</taxon>
        <taxon>Thermoproteota</taxon>
        <taxon>Candidatus Korarchaeia</taxon>
        <taxon>Candidatus Korarchaeia incertae sedis</taxon>
        <taxon>Candidatus Methanodesulfokora</taxon>
    </lineage>
</organism>
<evidence type="ECO:0000313" key="2">
    <source>
        <dbReference type="Proteomes" id="UP000277582"/>
    </source>
</evidence>
<dbReference type="AlphaFoldDB" id="A0A429GGP7"/>
<dbReference type="Proteomes" id="UP000277582">
    <property type="component" value="Unassembled WGS sequence"/>
</dbReference>
<name>A0A429GGP7_9CREN</name>
<proteinExistence type="predicted"/>
<evidence type="ECO:0000313" key="1">
    <source>
        <dbReference type="EMBL" id="RSN72974.1"/>
    </source>
</evidence>
<accession>A0A429GGP7</accession>